<dbReference type="EMBL" id="CM034409">
    <property type="protein sequence ID" value="KAJ0171754.1"/>
    <property type="molecule type" value="Genomic_DNA"/>
</dbReference>
<proteinExistence type="predicted"/>
<keyword evidence="2" id="KW-1185">Reference proteome</keyword>
<evidence type="ECO:0000313" key="2">
    <source>
        <dbReference type="Proteomes" id="UP000824533"/>
    </source>
</evidence>
<protein>
    <submittedName>
        <fullName evidence="1">Uncharacterized protein</fullName>
    </submittedName>
</protein>
<dbReference type="Proteomes" id="UP000824533">
    <property type="component" value="Linkage Group LG23"/>
</dbReference>
<organism evidence="1 2">
    <name type="scientific">Dendrolimus kikuchii</name>
    <dbReference type="NCBI Taxonomy" id="765133"/>
    <lineage>
        <taxon>Eukaryota</taxon>
        <taxon>Metazoa</taxon>
        <taxon>Ecdysozoa</taxon>
        <taxon>Arthropoda</taxon>
        <taxon>Hexapoda</taxon>
        <taxon>Insecta</taxon>
        <taxon>Pterygota</taxon>
        <taxon>Neoptera</taxon>
        <taxon>Endopterygota</taxon>
        <taxon>Lepidoptera</taxon>
        <taxon>Glossata</taxon>
        <taxon>Ditrysia</taxon>
        <taxon>Bombycoidea</taxon>
        <taxon>Lasiocampidae</taxon>
        <taxon>Dendrolimus</taxon>
    </lineage>
</organism>
<gene>
    <name evidence="1" type="ORF">K1T71_012517</name>
</gene>
<accession>A0ACC1CJK1</accession>
<reference evidence="1 2" key="1">
    <citation type="journal article" date="2021" name="Front. Genet.">
        <title>Chromosome-Level Genome Assembly Reveals Significant Gene Expansion in the Toll and IMD Signaling Pathways of Dendrolimus kikuchii.</title>
        <authorList>
            <person name="Zhou J."/>
            <person name="Wu P."/>
            <person name="Xiong Z."/>
            <person name="Liu N."/>
            <person name="Zhao N."/>
            <person name="Ji M."/>
            <person name="Qiu Y."/>
            <person name="Yang B."/>
        </authorList>
    </citation>
    <scope>NUCLEOTIDE SEQUENCE [LARGE SCALE GENOMIC DNA]</scope>
    <source>
        <strain evidence="1">Ann1</strain>
    </source>
</reference>
<evidence type="ECO:0000313" key="1">
    <source>
        <dbReference type="EMBL" id="KAJ0171754.1"/>
    </source>
</evidence>
<name>A0ACC1CJK1_9NEOP</name>
<sequence>MRVEIPYCTRCCFILPLRLGIIILGYINLLFSILVVSIEKWLGMRVSSIGITLSMYKGFNFDATPWLTIFLYILEIIFNIVLIIGAHLKRIRLIRVYYYYGVTTILATFVSYLYMRLQNVIDTVVISEICLAFIGMAVHVYLLALIRSEMNKRRYHCGGSYVNYITEVTFDPPAAWNESRTSV</sequence>
<comment type="caution">
    <text evidence="1">The sequence shown here is derived from an EMBL/GenBank/DDBJ whole genome shotgun (WGS) entry which is preliminary data.</text>
</comment>